<proteinExistence type="predicted"/>
<dbReference type="AlphaFoldDB" id="M9WBV4"/>
<dbReference type="PATRIC" id="fig|1292033.3.peg.203"/>
<organism evidence="1 2">
    <name type="scientific">Mycoplasma putrefaciens Mput9231</name>
    <dbReference type="NCBI Taxonomy" id="1292033"/>
    <lineage>
        <taxon>Bacteria</taxon>
        <taxon>Bacillati</taxon>
        <taxon>Mycoplasmatota</taxon>
        <taxon>Mollicutes</taxon>
        <taxon>Mycoplasmataceae</taxon>
        <taxon>Mycoplasma</taxon>
    </lineage>
</organism>
<sequence>MNEHLFIFPDEELKLQNQILNMIILKIPNIKESWLEQEVKSILFENSEHYDLNTEYLLALEKVIDDLDGKDDKQLDKLALENSEHTFDRWLEYNLENLKNQWKSELLQELTNTEVEKYY</sequence>
<name>M9WBV4_9MOLU</name>
<evidence type="ECO:0000313" key="1">
    <source>
        <dbReference type="EMBL" id="AGJ90642.1"/>
    </source>
</evidence>
<reference evidence="1 2" key="1">
    <citation type="journal article" date="2013" name="Genome Announc.">
        <title>Complete Genome Sequence of Mycoplasma putrefaciens Strain 9231, One of the Agents of Contagious Agalactia in Goats.</title>
        <authorList>
            <person name="Dupuy V."/>
            <person name="Sirand-Pugnet P."/>
            <person name="Baranowski E."/>
            <person name="Barre A."/>
            <person name="Breton M."/>
            <person name="Couture C."/>
            <person name="Dordet-Frisoni E."/>
            <person name="Gaurivaud P."/>
            <person name="Jacob D."/>
            <person name="Lemaitre C."/>
            <person name="Manso-Silvan L."/>
            <person name="Nikolski M."/>
            <person name="Nouvel L.X."/>
            <person name="Poumarat F."/>
            <person name="Tardy F."/>
            <person name="Thebault P."/>
            <person name="Theil S."/>
            <person name="Citti C."/>
            <person name="Blanchard A."/>
            <person name="Thiaucourt F."/>
        </authorList>
    </citation>
    <scope>NUCLEOTIDE SEQUENCE [LARGE SCALE GENOMIC DNA]</scope>
    <source>
        <strain evidence="1">Mput9231</strain>
    </source>
</reference>
<evidence type="ECO:0000313" key="2">
    <source>
        <dbReference type="Proteomes" id="UP000012984"/>
    </source>
</evidence>
<dbReference type="HOGENOM" id="CLU_2058804_0_0_14"/>
<protein>
    <submittedName>
        <fullName evidence="1">Uncharacterized protein</fullName>
    </submittedName>
</protein>
<dbReference type="EMBL" id="CP004357">
    <property type="protein sequence ID" value="AGJ90642.1"/>
    <property type="molecule type" value="Genomic_DNA"/>
</dbReference>
<accession>M9WBV4</accession>
<dbReference type="KEGG" id="mput:MPUT9231_2110"/>
<dbReference type="Proteomes" id="UP000012984">
    <property type="component" value="Chromosome"/>
</dbReference>
<gene>
    <name evidence="1" type="ORF">MPUT9231_2110</name>
</gene>
<keyword evidence="2" id="KW-1185">Reference proteome</keyword>